<sequence>MGQTLNRAAQWTSVSDGGEGKLEFSPANEAILNDIIKFIESFPSKHPKEARIVFKNPFIWKTSLQLSAFSVNMIRDKDGNDTPLLTLQKLGELSFKLHVSNMVFLSEVMKLSGDKKMLEARAILEANRDPLVNILGDGYATVDGEDNSTIRLLEQSAKEEGDTKDEMQTKLALLLIIQQFDMQLMNQTLKKITQEVRLTPQQANHEVKLLQSYSGEDKHNALESIQYTSDYEFDNGCRAPPWRQIHGDICYLLIKPHDGDQLSVTANTAGVYLNKGFATEGAELDYERLGDVCKDLVSLLSSKSSHFQEVISSKEFQLYEERKVEIQNYDEEFEEEEVGEKAIMEKKEAKEQKQEKTTKNR</sequence>
<dbReference type="Proteomes" id="UP000230750">
    <property type="component" value="Unassembled WGS sequence"/>
</dbReference>
<feature type="region of interest" description="Disordered" evidence="1">
    <location>
        <begin position="329"/>
        <end position="361"/>
    </location>
</feature>
<dbReference type="OrthoDB" id="1683831at2759"/>
<keyword evidence="3" id="KW-1185">Reference proteome</keyword>
<protein>
    <submittedName>
        <fullName evidence="2">Putative armadillo repeat-containing protein 4</fullName>
    </submittedName>
</protein>
<accession>A0A2G8KH01</accession>
<dbReference type="PANTHER" id="PTHR46241:SF1">
    <property type="entry name" value="OUTER DYNEIN ARM-DOCKING COMPLEX SUBUNIT 2"/>
    <property type="match status" value="1"/>
</dbReference>
<comment type="caution">
    <text evidence="2">The sequence shown here is derived from an EMBL/GenBank/DDBJ whole genome shotgun (WGS) entry which is preliminary data.</text>
</comment>
<evidence type="ECO:0000313" key="3">
    <source>
        <dbReference type="Proteomes" id="UP000230750"/>
    </source>
</evidence>
<evidence type="ECO:0000313" key="2">
    <source>
        <dbReference type="EMBL" id="PIK47245.1"/>
    </source>
</evidence>
<name>A0A2G8KH01_STIJA</name>
<reference evidence="2 3" key="1">
    <citation type="journal article" date="2017" name="PLoS Biol.">
        <title>The sea cucumber genome provides insights into morphological evolution and visceral regeneration.</title>
        <authorList>
            <person name="Zhang X."/>
            <person name="Sun L."/>
            <person name="Yuan J."/>
            <person name="Sun Y."/>
            <person name="Gao Y."/>
            <person name="Zhang L."/>
            <person name="Li S."/>
            <person name="Dai H."/>
            <person name="Hamel J.F."/>
            <person name="Liu C."/>
            <person name="Yu Y."/>
            <person name="Liu S."/>
            <person name="Lin W."/>
            <person name="Guo K."/>
            <person name="Jin S."/>
            <person name="Xu P."/>
            <person name="Storey K.B."/>
            <person name="Huan P."/>
            <person name="Zhang T."/>
            <person name="Zhou Y."/>
            <person name="Zhang J."/>
            <person name="Lin C."/>
            <person name="Li X."/>
            <person name="Xing L."/>
            <person name="Huo D."/>
            <person name="Sun M."/>
            <person name="Wang L."/>
            <person name="Mercier A."/>
            <person name="Li F."/>
            <person name="Yang H."/>
            <person name="Xiang J."/>
        </authorList>
    </citation>
    <scope>NUCLEOTIDE SEQUENCE [LARGE SCALE GENOMIC DNA]</scope>
    <source>
        <strain evidence="2">Shaxun</strain>
        <tissue evidence="2">Muscle</tissue>
    </source>
</reference>
<dbReference type="STRING" id="307972.A0A2G8KH01"/>
<evidence type="ECO:0000256" key="1">
    <source>
        <dbReference type="SAM" id="MobiDB-lite"/>
    </source>
</evidence>
<proteinExistence type="predicted"/>
<feature type="compositionally biased region" description="Basic and acidic residues" evidence="1">
    <location>
        <begin position="339"/>
        <end position="361"/>
    </location>
</feature>
<dbReference type="PANTHER" id="PTHR46241">
    <property type="entry name" value="ARMADILLO REPEAT-CONTAINING PROTEIN 4 ARMC4"/>
    <property type="match status" value="1"/>
</dbReference>
<organism evidence="2 3">
    <name type="scientific">Stichopus japonicus</name>
    <name type="common">Sea cucumber</name>
    <dbReference type="NCBI Taxonomy" id="307972"/>
    <lineage>
        <taxon>Eukaryota</taxon>
        <taxon>Metazoa</taxon>
        <taxon>Echinodermata</taxon>
        <taxon>Eleutherozoa</taxon>
        <taxon>Echinozoa</taxon>
        <taxon>Holothuroidea</taxon>
        <taxon>Aspidochirotacea</taxon>
        <taxon>Aspidochirotida</taxon>
        <taxon>Stichopodidae</taxon>
        <taxon>Apostichopus</taxon>
    </lineage>
</organism>
<feature type="compositionally biased region" description="Acidic residues" evidence="1">
    <location>
        <begin position="329"/>
        <end position="338"/>
    </location>
</feature>
<dbReference type="AlphaFoldDB" id="A0A2G8KH01"/>
<dbReference type="EMBL" id="MRZV01000593">
    <property type="protein sequence ID" value="PIK47245.1"/>
    <property type="molecule type" value="Genomic_DNA"/>
</dbReference>
<gene>
    <name evidence="2" type="ORF">BSL78_15893</name>
</gene>